<keyword evidence="2" id="KW-0472">Membrane</keyword>
<feature type="transmembrane region" description="Helical" evidence="2">
    <location>
        <begin position="47"/>
        <end position="69"/>
    </location>
</feature>
<feature type="non-terminal residue" evidence="3">
    <location>
        <position position="70"/>
    </location>
</feature>
<name>A0A8S3YKA6_9EUPU</name>
<reference evidence="3" key="1">
    <citation type="submission" date="2021-04" db="EMBL/GenBank/DDBJ databases">
        <authorList>
            <consortium name="Molecular Ecology Group"/>
        </authorList>
    </citation>
    <scope>NUCLEOTIDE SEQUENCE</scope>
</reference>
<organism evidence="3 4">
    <name type="scientific">Candidula unifasciata</name>
    <dbReference type="NCBI Taxonomy" id="100452"/>
    <lineage>
        <taxon>Eukaryota</taxon>
        <taxon>Metazoa</taxon>
        <taxon>Spiralia</taxon>
        <taxon>Lophotrochozoa</taxon>
        <taxon>Mollusca</taxon>
        <taxon>Gastropoda</taxon>
        <taxon>Heterobranchia</taxon>
        <taxon>Euthyneura</taxon>
        <taxon>Panpulmonata</taxon>
        <taxon>Eupulmonata</taxon>
        <taxon>Stylommatophora</taxon>
        <taxon>Helicina</taxon>
        <taxon>Helicoidea</taxon>
        <taxon>Geomitridae</taxon>
        <taxon>Candidula</taxon>
    </lineage>
</organism>
<feature type="non-terminal residue" evidence="3">
    <location>
        <position position="1"/>
    </location>
</feature>
<keyword evidence="4" id="KW-1185">Reference proteome</keyword>
<gene>
    <name evidence="3" type="ORF">CUNI_LOCUS1573</name>
</gene>
<dbReference type="Proteomes" id="UP000678393">
    <property type="component" value="Unassembled WGS sequence"/>
</dbReference>
<comment type="caution">
    <text evidence="3">The sequence shown here is derived from an EMBL/GenBank/DDBJ whole genome shotgun (WGS) entry which is preliminary data.</text>
</comment>
<accession>A0A8S3YKA6</accession>
<evidence type="ECO:0000313" key="4">
    <source>
        <dbReference type="Proteomes" id="UP000678393"/>
    </source>
</evidence>
<evidence type="ECO:0000313" key="3">
    <source>
        <dbReference type="EMBL" id="CAG5116015.1"/>
    </source>
</evidence>
<evidence type="ECO:0000256" key="2">
    <source>
        <dbReference type="SAM" id="Phobius"/>
    </source>
</evidence>
<protein>
    <submittedName>
        <fullName evidence="3">Uncharacterized protein</fullName>
    </submittedName>
</protein>
<feature type="compositionally biased region" description="Polar residues" evidence="1">
    <location>
        <begin position="1"/>
        <end position="16"/>
    </location>
</feature>
<dbReference type="EMBL" id="CAJHNH020000199">
    <property type="protein sequence ID" value="CAG5116015.1"/>
    <property type="molecule type" value="Genomic_DNA"/>
</dbReference>
<proteinExistence type="predicted"/>
<keyword evidence="2" id="KW-0812">Transmembrane</keyword>
<feature type="region of interest" description="Disordered" evidence="1">
    <location>
        <begin position="1"/>
        <end position="21"/>
    </location>
</feature>
<evidence type="ECO:0000256" key="1">
    <source>
        <dbReference type="SAM" id="MobiDB-lite"/>
    </source>
</evidence>
<sequence>VLPVSVTNGLSRQNSDVAADEGADGCSRGILAVQTGVSTFVKENSRVLWIVFYIVLLLAYFAYFSYAMYY</sequence>
<keyword evidence="2" id="KW-1133">Transmembrane helix</keyword>
<dbReference type="AlphaFoldDB" id="A0A8S3YKA6"/>